<keyword evidence="6" id="KW-1185">Reference proteome</keyword>
<dbReference type="Proteomes" id="UP000557772">
    <property type="component" value="Unassembled WGS sequence"/>
</dbReference>
<keyword evidence="2" id="KW-0238">DNA-binding</keyword>
<dbReference type="RefSeq" id="WP_171153293.1">
    <property type="nucleotide sequence ID" value="NZ_JABENB010000001.1"/>
</dbReference>
<organism evidence="5 6">
    <name type="scientific">Flexivirga aerilata</name>
    <dbReference type="NCBI Taxonomy" id="1656889"/>
    <lineage>
        <taxon>Bacteria</taxon>
        <taxon>Bacillati</taxon>
        <taxon>Actinomycetota</taxon>
        <taxon>Actinomycetes</taxon>
        <taxon>Micrococcales</taxon>
        <taxon>Dermacoccaceae</taxon>
        <taxon>Flexivirga</taxon>
    </lineage>
</organism>
<evidence type="ECO:0000313" key="5">
    <source>
        <dbReference type="EMBL" id="NNG38963.1"/>
    </source>
</evidence>
<keyword evidence="3" id="KW-0804">Transcription</keyword>
<evidence type="ECO:0000313" key="6">
    <source>
        <dbReference type="Proteomes" id="UP000557772"/>
    </source>
</evidence>
<gene>
    <name evidence="5" type="ORF">HJ588_06720</name>
</gene>
<dbReference type="InterPro" id="IPR036388">
    <property type="entry name" value="WH-like_DNA-bd_sf"/>
</dbReference>
<dbReference type="Gene3D" id="1.10.10.10">
    <property type="entry name" value="Winged helix-like DNA-binding domain superfamily/Winged helix DNA-binding domain"/>
    <property type="match status" value="1"/>
</dbReference>
<proteinExistence type="predicted"/>
<protein>
    <submittedName>
        <fullName evidence="5">Helix-turn-helix transcriptional regulator</fullName>
    </submittedName>
</protein>
<dbReference type="PANTHER" id="PTHR33204:SF37">
    <property type="entry name" value="HTH-TYPE TRANSCRIPTIONAL REGULATOR YODB"/>
    <property type="match status" value="1"/>
</dbReference>
<dbReference type="Pfam" id="PF01638">
    <property type="entry name" value="HxlR"/>
    <property type="match status" value="1"/>
</dbReference>
<dbReference type="PROSITE" id="PS51118">
    <property type="entry name" value="HTH_HXLR"/>
    <property type="match status" value="1"/>
</dbReference>
<dbReference type="InterPro" id="IPR036390">
    <property type="entry name" value="WH_DNA-bd_sf"/>
</dbReference>
<reference evidence="5 6" key="1">
    <citation type="submission" date="2020-05" db="EMBL/GenBank/DDBJ databases">
        <title>Flexivirga sp. ID2601S isolated from air conditioner.</title>
        <authorList>
            <person name="Kim D.H."/>
        </authorList>
    </citation>
    <scope>NUCLEOTIDE SEQUENCE [LARGE SCALE GENOMIC DNA]</scope>
    <source>
        <strain evidence="5 6">ID2601S</strain>
    </source>
</reference>
<comment type="caution">
    <text evidence="5">The sequence shown here is derived from an EMBL/GenBank/DDBJ whole genome shotgun (WGS) entry which is preliminary data.</text>
</comment>
<dbReference type="GO" id="GO:0003677">
    <property type="term" value="F:DNA binding"/>
    <property type="evidence" value="ECO:0007669"/>
    <property type="project" value="UniProtKB-KW"/>
</dbReference>
<keyword evidence="1" id="KW-0805">Transcription regulation</keyword>
<evidence type="ECO:0000256" key="2">
    <source>
        <dbReference type="ARBA" id="ARBA00023125"/>
    </source>
</evidence>
<sequence length="130" mass="15030">MRRLATEKIEEFNAYFESCPSRKLLERISNKWAVLIMSRLSERSMRYSELSKDIAGISEKMLTQTLRALERDGFVVRTVTPSVPPRTDYDLTESGRSLSVVITQLKSWAETHIDVIEIAQREYDRSQSNA</sequence>
<evidence type="ECO:0000256" key="1">
    <source>
        <dbReference type="ARBA" id="ARBA00023015"/>
    </source>
</evidence>
<name>A0A849AGF0_9MICO</name>
<evidence type="ECO:0000256" key="3">
    <source>
        <dbReference type="ARBA" id="ARBA00023163"/>
    </source>
</evidence>
<evidence type="ECO:0000259" key="4">
    <source>
        <dbReference type="PROSITE" id="PS51118"/>
    </source>
</evidence>
<dbReference type="SUPFAM" id="SSF46785">
    <property type="entry name" value="Winged helix' DNA-binding domain"/>
    <property type="match status" value="1"/>
</dbReference>
<dbReference type="PANTHER" id="PTHR33204">
    <property type="entry name" value="TRANSCRIPTIONAL REGULATOR, MARR FAMILY"/>
    <property type="match status" value="1"/>
</dbReference>
<accession>A0A849AGF0</accession>
<dbReference type="InterPro" id="IPR002577">
    <property type="entry name" value="HTH_HxlR"/>
</dbReference>
<dbReference type="AlphaFoldDB" id="A0A849AGF0"/>
<feature type="domain" description="HTH hxlR-type" evidence="4">
    <location>
        <begin position="19"/>
        <end position="117"/>
    </location>
</feature>
<dbReference type="EMBL" id="JABENB010000001">
    <property type="protein sequence ID" value="NNG38963.1"/>
    <property type="molecule type" value="Genomic_DNA"/>
</dbReference>